<gene>
    <name evidence="4" type="ORF">CS022_00830</name>
</gene>
<feature type="transmembrane region" description="Helical" evidence="2">
    <location>
        <begin position="100"/>
        <end position="119"/>
    </location>
</feature>
<evidence type="ECO:0000259" key="3">
    <source>
        <dbReference type="Pfam" id="PF06580"/>
    </source>
</evidence>
<evidence type="ECO:0000256" key="2">
    <source>
        <dbReference type="SAM" id="Phobius"/>
    </source>
</evidence>
<organism evidence="4 5">
    <name type="scientific">Veronia nyctiphanis</name>
    <dbReference type="NCBI Taxonomy" id="1278244"/>
    <lineage>
        <taxon>Bacteria</taxon>
        <taxon>Pseudomonadati</taxon>
        <taxon>Pseudomonadota</taxon>
        <taxon>Gammaproteobacteria</taxon>
        <taxon>Vibrionales</taxon>
        <taxon>Vibrionaceae</taxon>
        <taxon>Veronia</taxon>
    </lineage>
</organism>
<dbReference type="Proteomes" id="UP000290287">
    <property type="component" value="Unassembled WGS sequence"/>
</dbReference>
<dbReference type="InterPro" id="IPR010559">
    <property type="entry name" value="Sig_transdc_His_kin_internal"/>
</dbReference>
<reference evidence="4 5" key="1">
    <citation type="submission" date="2017-10" db="EMBL/GenBank/DDBJ databases">
        <title>Nyctiphanis sp. nov., isolated from the stomach of the euphausiid Nyctiphanes simplex (Hansen, 1911) in the Gulf of California.</title>
        <authorList>
            <person name="Gomez-Gil B."/>
            <person name="Aguilar-Mendez M."/>
            <person name="Lopez-Cortes A."/>
            <person name="Gomez-Gutierrez J."/>
            <person name="Roque A."/>
            <person name="Lang E."/>
            <person name="Gonzalez-Castillo A."/>
        </authorList>
    </citation>
    <scope>NUCLEOTIDE SEQUENCE [LARGE SCALE GENOMIC DNA]</scope>
    <source>
        <strain evidence="4 5">CAIM 600</strain>
    </source>
</reference>
<protein>
    <submittedName>
        <fullName evidence="4">Sensor histidine kinase</fullName>
    </submittedName>
</protein>
<dbReference type="RefSeq" id="WP_129120689.1">
    <property type="nucleotide sequence ID" value="NZ_PEIB01000001.1"/>
</dbReference>
<evidence type="ECO:0000256" key="1">
    <source>
        <dbReference type="SAM" id="Coils"/>
    </source>
</evidence>
<sequence>MPKIKQFFANSWVSATLITSVFCFAIAVITYSMWPSTFTDNLIISFGYGYSNLSLSWLSHRFFPNWPEKLRGFIVVPLALLAGTLNCYLLLSGYGASLHVLQPTFIMGLTFTMACMYYLHNREKQMQARQALEEARRKQAEQEKLLVLSELTQLQSQIEPHFLFNTLANIDALIDMEPRKAQQMLRHLTDLLRSSLQLGRERLISIDRESGLINDYLKIQKIRLGEELSFEIHADPSLSHIQIPPFLLQPLVENAVVHGIEPDIERGHIDIRFVLDKHDYLLCVSDSGIGLRDNTQSKGNGIAVKNIRSRIETLFGEQASLSISENPDKGVTSSIRINKNALEQLAIQESL</sequence>
<feature type="transmembrane region" description="Helical" evidence="2">
    <location>
        <begin position="40"/>
        <end position="58"/>
    </location>
</feature>
<keyword evidence="4" id="KW-0808">Transferase</keyword>
<keyword evidence="2" id="KW-0812">Transmembrane</keyword>
<proteinExistence type="predicted"/>
<dbReference type="PANTHER" id="PTHR34220:SF9">
    <property type="entry name" value="SIGNAL TRANSDUCTION HISTIDINE KINASE INTERNAL REGION DOMAIN-CONTAINING PROTEIN"/>
    <property type="match status" value="1"/>
</dbReference>
<keyword evidence="2" id="KW-1133">Transmembrane helix</keyword>
<dbReference type="Gene3D" id="3.30.565.10">
    <property type="entry name" value="Histidine kinase-like ATPase, C-terminal domain"/>
    <property type="match status" value="1"/>
</dbReference>
<dbReference type="Pfam" id="PF06580">
    <property type="entry name" value="His_kinase"/>
    <property type="match status" value="1"/>
</dbReference>
<accession>A0A4Q0YU69</accession>
<dbReference type="GO" id="GO:0016020">
    <property type="term" value="C:membrane"/>
    <property type="evidence" value="ECO:0007669"/>
    <property type="project" value="InterPro"/>
</dbReference>
<dbReference type="SUPFAM" id="SSF55874">
    <property type="entry name" value="ATPase domain of HSP90 chaperone/DNA topoisomerase II/histidine kinase"/>
    <property type="match status" value="1"/>
</dbReference>
<keyword evidence="1" id="KW-0175">Coiled coil</keyword>
<keyword evidence="5" id="KW-1185">Reference proteome</keyword>
<dbReference type="PANTHER" id="PTHR34220">
    <property type="entry name" value="SENSOR HISTIDINE KINASE YPDA"/>
    <property type="match status" value="1"/>
</dbReference>
<feature type="coiled-coil region" evidence="1">
    <location>
        <begin position="121"/>
        <end position="157"/>
    </location>
</feature>
<keyword evidence="4" id="KW-0418">Kinase</keyword>
<dbReference type="OrthoDB" id="2514702at2"/>
<feature type="domain" description="Signal transduction histidine kinase internal region" evidence="3">
    <location>
        <begin position="150"/>
        <end position="228"/>
    </location>
</feature>
<feature type="transmembrane region" description="Helical" evidence="2">
    <location>
        <begin position="70"/>
        <end position="94"/>
    </location>
</feature>
<keyword evidence="2" id="KW-0472">Membrane</keyword>
<dbReference type="InterPro" id="IPR050640">
    <property type="entry name" value="Bact_2-comp_sensor_kinase"/>
</dbReference>
<dbReference type="AlphaFoldDB" id="A0A4Q0YU69"/>
<evidence type="ECO:0000313" key="4">
    <source>
        <dbReference type="EMBL" id="RXJ74800.1"/>
    </source>
</evidence>
<dbReference type="EMBL" id="PEIB01000001">
    <property type="protein sequence ID" value="RXJ74800.1"/>
    <property type="molecule type" value="Genomic_DNA"/>
</dbReference>
<feature type="transmembrane region" description="Helical" evidence="2">
    <location>
        <begin position="12"/>
        <end position="34"/>
    </location>
</feature>
<comment type="caution">
    <text evidence="4">The sequence shown here is derived from an EMBL/GenBank/DDBJ whole genome shotgun (WGS) entry which is preliminary data.</text>
</comment>
<evidence type="ECO:0000313" key="5">
    <source>
        <dbReference type="Proteomes" id="UP000290287"/>
    </source>
</evidence>
<dbReference type="GO" id="GO:0000155">
    <property type="term" value="F:phosphorelay sensor kinase activity"/>
    <property type="evidence" value="ECO:0007669"/>
    <property type="project" value="InterPro"/>
</dbReference>
<dbReference type="InterPro" id="IPR036890">
    <property type="entry name" value="HATPase_C_sf"/>
</dbReference>
<name>A0A4Q0YU69_9GAMM</name>